<evidence type="ECO:0000256" key="2">
    <source>
        <dbReference type="SAM" id="Phobius"/>
    </source>
</evidence>
<protein>
    <submittedName>
        <fullName evidence="5">Putative regulator of septum formation</fullName>
    </submittedName>
</protein>
<proteinExistence type="predicted"/>
<name>A0A2S6IIR8_9ACTN</name>
<feature type="region of interest" description="Disordered" evidence="1">
    <location>
        <begin position="79"/>
        <end position="101"/>
    </location>
</feature>
<dbReference type="AlphaFoldDB" id="A0A2S6IIR8"/>
<accession>A0A2S6IIR8</accession>
<keyword evidence="2" id="KW-0472">Membrane</keyword>
<keyword evidence="2" id="KW-1133">Transmembrane helix</keyword>
<comment type="caution">
    <text evidence="5">The sequence shown here is derived from an EMBL/GenBank/DDBJ whole genome shotgun (WGS) entry which is preliminary data.</text>
</comment>
<sequence length="226" mass="23101">MSVAALVTGLLGTGLVAVVLGIVGLGRTRRNGTAGRGMAIAGIVLGAIATVTTAVALVALLLSGTLAVLLAGDTATSGEELSAPPAAPAPVEPVEPEAAVDDAPAPDAVEDHLLFDAFIGACYAHDPQANPPATTATPCYEPHNGQILTSFHADAGPFPGDEALHQLAEERCIAQVGEEFGGEIPLEQFSADWFIPTQESWEADDHREVYCAVLGDAESSTSLLIP</sequence>
<evidence type="ECO:0000313" key="5">
    <source>
        <dbReference type="EMBL" id="PPK94112.1"/>
    </source>
</evidence>
<reference evidence="5 6" key="1">
    <citation type="submission" date="2018-02" db="EMBL/GenBank/DDBJ databases">
        <title>Genomic Encyclopedia of Archaeal and Bacterial Type Strains, Phase II (KMG-II): from individual species to whole genera.</title>
        <authorList>
            <person name="Goeker M."/>
        </authorList>
    </citation>
    <scope>NUCLEOTIDE SEQUENCE [LARGE SCALE GENOMIC DNA]</scope>
    <source>
        <strain evidence="5 6">DSM 22857</strain>
    </source>
</reference>
<keyword evidence="6" id="KW-1185">Reference proteome</keyword>
<feature type="domain" description="Septum formation-related" evidence="4">
    <location>
        <begin position="120"/>
        <end position="214"/>
    </location>
</feature>
<dbReference type="OrthoDB" id="3628931at2"/>
<dbReference type="Pfam" id="PF13828">
    <property type="entry name" value="DUF4190"/>
    <property type="match status" value="1"/>
</dbReference>
<organism evidence="5 6">
    <name type="scientific">Kineococcus xinjiangensis</name>
    <dbReference type="NCBI Taxonomy" id="512762"/>
    <lineage>
        <taxon>Bacteria</taxon>
        <taxon>Bacillati</taxon>
        <taxon>Actinomycetota</taxon>
        <taxon>Actinomycetes</taxon>
        <taxon>Kineosporiales</taxon>
        <taxon>Kineosporiaceae</taxon>
        <taxon>Kineococcus</taxon>
    </lineage>
</organism>
<dbReference type="Proteomes" id="UP000239485">
    <property type="component" value="Unassembled WGS sequence"/>
</dbReference>
<evidence type="ECO:0000259" key="4">
    <source>
        <dbReference type="Pfam" id="PF13845"/>
    </source>
</evidence>
<evidence type="ECO:0000256" key="1">
    <source>
        <dbReference type="SAM" id="MobiDB-lite"/>
    </source>
</evidence>
<evidence type="ECO:0000259" key="3">
    <source>
        <dbReference type="Pfam" id="PF13828"/>
    </source>
</evidence>
<dbReference type="EMBL" id="PTJD01000008">
    <property type="protein sequence ID" value="PPK94112.1"/>
    <property type="molecule type" value="Genomic_DNA"/>
</dbReference>
<keyword evidence="2" id="KW-0812">Transmembrane</keyword>
<dbReference type="Pfam" id="PF13845">
    <property type="entry name" value="Septum_form"/>
    <property type="match status" value="1"/>
</dbReference>
<feature type="domain" description="DUF4190" evidence="3">
    <location>
        <begin position="1"/>
        <end position="55"/>
    </location>
</feature>
<evidence type="ECO:0000313" key="6">
    <source>
        <dbReference type="Proteomes" id="UP000239485"/>
    </source>
</evidence>
<dbReference type="InterPro" id="IPR026004">
    <property type="entry name" value="Septum_form"/>
</dbReference>
<gene>
    <name evidence="5" type="ORF">CLV92_10810</name>
</gene>
<feature type="transmembrane region" description="Helical" evidence="2">
    <location>
        <begin position="38"/>
        <end position="71"/>
    </location>
</feature>
<dbReference type="InterPro" id="IPR025241">
    <property type="entry name" value="DUF4190"/>
</dbReference>
<feature type="transmembrane region" description="Helical" evidence="2">
    <location>
        <begin position="6"/>
        <end position="26"/>
    </location>
</feature>